<dbReference type="PROSITE" id="PS00109">
    <property type="entry name" value="PROTEIN_KINASE_TYR"/>
    <property type="match status" value="1"/>
</dbReference>
<dbReference type="VEuPathDB" id="FungiDB:DEHA2C10318g"/>
<dbReference type="Proteomes" id="UP000000599">
    <property type="component" value="Chromosome C"/>
</dbReference>
<dbReference type="OrthoDB" id="4062651at2759"/>
<evidence type="ECO:0000313" key="4">
    <source>
        <dbReference type="EMBL" id="CAG86202.2"/>
    </source>
</evidence>
<dbReference type="KEGG" id="dha:DEHA2C10318g"/>
<dbReference type="EC" id="2.7.11.1" evidence="1"/>
<evidence type="ECO:0000313" key="5">
    <source>
        <dbReference type="Proteomes" id="UP000000599"/>
    </source>
</evidence>
<dbReference type="InParanoid" id="Q6BUI8"/>
<dbReference type="InterPro" id="IPR011009">
    <property type="entry name" value="Kinase-like_dom_sf"/>
</dbReference>
<dbReference type="Gene3D" id="1.10.510.10">
    <property type="entry name" value="Transferase(Phosphotransferase) domain 1"/>
    <property type="match status" value="1"/>
</dbReference>
<sequence length="621" mass="73299">MTEISRSSVSDHPLYLAMCKFIKDGLEMYDYRDFYPCWGVLTVCYEILIHDLFKVNHRELDNFLKKVPDVKYSAFVTDFVKAYPHQVKKLFRLILSLPMCEYETENVGSCSSSDNKGNSNDHRRQLTDFKYDENYLTEMEDDEVVSTMREIIHRIENDQLEKTLADFAFFRYELIRRDGLLEGFFRDAYLWHLVEPICSVLDTTLNVQTIVYPEQPTIWYKSEPVGVQRCRSGILVSKDSQAYCIIRVTKDPIMSTCNDGFFKLVSNHPAKIDQLIYDMLHFKTDSGILTDAYTSVFVRLDLDSFEHNILNLKQETHEPNIVPIRYMLRDCHSAKPTLRESLLSFIYKSVEEDSKMEKKRERIQKMEEHLKLSGMAWTVEDLSRDISEQCESEPRGTSTCDSESVEKEDKEDKVFIDMPNSCDYVWVQNGDLFNTQLVRLEAICLKKFLLEPIDDKEFLIAKVYDPRVINEDYYRHCSRKEKREICDDWYRNEKHCYSILSKDHEFNSCYIRQKKGQLTVTNEESYIAIGYFNLFRYIENVPLPKDLETYEKAKKQLDIIHRNGIIHTDIRKANILYSKEGLVYFIDFAASELKKKDYGDEEFEARVEYEVDDLKIIFNIS</sequence>
<dbReference type="EMBL" id="CR382135">
    <property type="protein sequence ID" value="CAG86202.2"/>
    <property type="molecule type" value="Genomic_DNA"/>
</dbReference>
<comment type="catalytic activity">
    <reaction evidence="3">
        <text>L-seryl-[protein] + ATP = O-phospho-L-seryl-[protein] + ADP + H(+)</text>
        <dbReference type="Rhea" id="RHEA:17989"/>
        <dbReference type="Rhea" id="RHEA-COMP:9863"/>
        <dbReference type="Rhea" id="RHEA-COMP:11604"/>
        <dbReference type="ChEBI" id="CHEBI:15378"/>
        <dbReference type="ChEBI" id="CHEBI:29999"/>
        <dbReference type="ChEBI" id="CHEBI:30616"/>
        <dbReference type="ChEBI" id="CHEBI:83421"/>
        <dbReference type="ChEBI" id="CHEBI:456216"/>
        <dbReference type="EC" id="2.7.11.1"/>
    </reaction>
</comment>
<accession>Q6BUI8</accession>
<evidence type="ECO:0000256" key="1">
    <source>
        <dbReference type="ARBA" id="ARBA00012513"/>
    </source>
</evidence>
<comment type="catalytic activity">
    <reaction evidence="2">
        <text>L-threonyl-[protein] + ATP = O-phospho-L-threonyl-[protein] + ADP + H(+)</text>
        <dbReference type="Rhea" id="RHEA:46608"/>
        <dbReference type="Rhea" id="RHEA-COMP:11060"/>
        <dbReference type="Rhea" id="RHEA-COMP:11605"/>
        <dbReference type="ChEBI" id="CHEBI:15378"/>
        <dbReference type="ChEBI" id="CHEBI:30013"/>
        <dbReference type="ChEBI" id="CHEBI:30616"/>
        <dbReference type="ChEBI" id="CHEBI:61977"/>
        <dbReference type="ChEBI" id="CHEBI:456216"/>
        <dbReference type="EC" id="2.7.11.1"/>
    </reaction>
</comment>
<protein>
    <recommendedName>
        <fullName evidence="1">non-specific serine/threonine protein kinase</fullName>
        <ecNumber evidence="1">2.7.11.1</ecNumber>
    </recommendedName>
</protein>
<dbReference type="GO" id="GO:0004674">
    <property type="term" value="F:protein serine/threonine kinase activity"/>
    <property type="evidence" value="ECO:0007669"/>
    <property type="project" value="UniProtKB-EC"/>
</dbReference>
<organism evidence="4 5">
    <name type="scientific">Debaryomyces hansenii (strain ATCC 36239 / CBS 767 / BCRC 21394 / JCM 1990 / NBRC 0083 / IGC 2968)</name>
    <name type="common">Yeast</name>
    <name type="synonym">Torulaspora hansenii</name>
    <dbReference type="NCBI Taxonomy" id="284592"/>
    <lineage>
        <taxon>Eukaryota</taxon>
        <taxon>Fungi</taxon>
        <taxon>Dikarya</taxon>
        <taxon>Ascomycota</taxon>
        <taxon>Saccharomycotina</taxon>
        <taxon>Pichiomycetes</taxon>
        <taxon>Debaryomycetaceae</taxon>
        <taxon>Debaryomyces</taxon>
    </lineage>
</organism>
<dbReference type="AlphaFoldDB" id="Q6BUI8"/>
<dbReference type="InterPro" id="IPR008266">
    <property type="entry name" value="Tyr_kinase_AS"/>
</dbReference>
<dbReference type="SUPFAM" id="SSF56112">
    <property type="entry name" value="Protein kinase-like (PK-like)"/>
    <property type="match status" value="1"/>
</dbReference>
<dbReference type="GeneID" id="2900782"/>
<name>Q6BUI8_DEBHA</name>
<gene>
    <name evidence="4" type="ordered locus">DEHA2C10318g</name>
</gene>
<proteinExistence type="predicted"/>
<dbReference type="HOGENOM" id="CLU_432121_0_0_1"/>
<reference evidence="4 5" key="1">
    <citation type="journal article" date="2004" name="Nature">
        <title>Genome evolution in yeasts.</title>
        <authorList>
            <consortium name="Genolevures"/>
            <person name="Dujon B."/>
            <person name="Sherman D."/>
            <person name="Fischer G."/>
            <person name="Durrens P."/>
            <person name="Casaregola S."/>
            <person name="Lafontaine I."/>
            <person name="de Montigny J."/>
            <person name="Marck C."/>
            <person name="Neuveglise C."/>
            <person name="Talla E."/>
            <person name="Goffard N."/>
            <person name="Frangeul L."/>
            <person name="Aigle M."/>
            <person name="Anthouard V."/>
            <person name="Babour A."/>
            <person name="Barbe V."/>
            <person name="Barnay S."/>
            <person name="Blanchin S."/>
            <person name="Beckerich J.M."/>
            <person name="Beyne E."/>
            <person name="Bleykasten C."/>
            <person name="Boisrame A."/>
            <person name="Boyer J."/>
            <person name="Cattolico L."/>
            <person name="Confanioleri F."/>
            <person name="de Daruvar A."/>
            <person name="Despons L."/>
            <person name="Fabre E."/>
            <person name="Fairhead C."/>
            <person name="Ferry-Dumazet H."/>
            <person name="Groppi A."/>
            <person name="Hantraye F."/>
            <person name="Hennequin C."/>
            <person name="Jauniaux N."/>
            <person name="Joyet P."/>
            <person name="Kachouri R."/>
            <person name="Kerrest A."/>
            <person name="Koszul R."/>
            <person name="Lemaire M."/>
            <person name="Lesur I."/>
            <person name="Ma L."/>
            <person name="Muller H."/>
            <person name="Nicaud J.M."/>
            <person name="Nikolski M."/>
            <person name="Oztas S."/>
            <person name="Ozier-Kalogeropoulos O."/>
            <person name="Pellenz S."/>
            <person name="Potier S."/>
            <person name="Richard G.F."/>
            <person name="Straub M.L."/>
            <person name="Suleau A."/>
            <person name="Swennene D."/>
            <person name="Tekaia F."/>
            <person name="Wesolowski-Louvel M."/>
            <person name="Westhof E."/>
            <person name="Wirth B."/>
            <person name="Zeniou-Meyer M."/>
            <person name="Zivanovic I."/>
            <person name="Bolotin-Fukuhara M."/>
            <person name="Thierry A."/>
            <person name="Bouchier C."/>
            <person name="Caudron B."/>
            <person name="Scarpelli C."/>
            <person name="Gaillardin C."/>
            <person name="Weissenbach J."/>
            <person name="Wincker P."/>
            <person name="Souciet J.L."/>
        </authorList>
    </citation>
    <scope>NUCLEOTIDE SEQUENCE [LARGE SCALE GENOMIC DNA]</scope>
    <source>
        <strain evidence="5">ATCC 36239 / CBS 767 / BCRC 21394 / JCM 1990 / NBRC 0083 / IGC 2968</strain>
    </source>
</reference>
<keyword evidence="5" id="KW-1185">Reference proteome</keyword>
<evidence type="ECO:0000256" key="2">
    <source>
        <dbReference type="ARBA" id="ARBA00047899"/>
    </source>
</evidence>
<dbReference type="STRING" id="284592.Q6BUI8"/>
<evidence type="ECO:0000256" key="3">
    <source>
        <dbReference type="ARBA" id="ARBA00048679"/>
    </source>
</evidence>
<dbReference type="RefSeq" id="XP_458131.2">
    <property type="nucleotide sequence ID" value="XM_458131.1"/>
</dbReference>